<evidence type="ECO:0000256" key="8">
    <source>
        <dbReference type="ARBA" id="ARBA00023136"/>
    </source>
</evidence>
<feature type="transmembrane region" description="Helical" evidence="9">
    <location>
        <begin position="140"/>
        <end position="161"/>
    </location>
</feature>
<feature type="transmembrane region" description="Helical" evidence="9">
    <location>
        <begin position="37"/>
        <end position="60"/>
    </location>
</feature>
<keyword evidence="5" id="KW-0862">Zinc</keyword>
<dbReference type="PANTHER" id="PTHR11562">
    <property type="entry name" value="CATION EFFLUX PROTEIN/ ZINC TRANSPORTER"/>
    <property type="match status" value="1"/>
</dbReference>
<comment type="caution">
    <text evidence="12">The sequence shown here is derived from an EMBL/GenBank/DDBJ whole genome shotgun (WGS) entry which is preliminary data.</text>
</comment>
<name>A0A4Z0Q078_9BACT</name>
<dbReference type="Proteomes" id="UP000298471">
    <property type="component" value="Unassembled WGS sequence"/>
</dbReference>
<gene>
    <name evidence="12" type="ORF">E5K02_22775</name>
</gene>
<dbReference type="EMBL" id="SRMB01000006">
    <property type="protein sequence ID" value="TGE22563.1"/>
    <property type="molecule type" value="Genomic_DNA"/>
</dbReference>
<evidence type="ECO:0000313" key="12">
    <source>
        <dbReference type="EMBL" id="TGE22563.1"/>
    </source>
</evidence>
<keyword evidence="3" id="KW-0813">Transport</keyword>
<evidence type="ECO:0000256" key="2">
    <source>
        <dbReference type="ARBA" id="ARBA00008873"/>
    </source>
</evidence>
<dbReference type="InterPro" id="IPR036837">
    <property type="entry name" value="Cation_efflux_CTD_sf"/>
</dbReference>
<comment type="similarity">
    <text evidence="2">Belongs to the cation diffusion facilitator (CDF) transporter (TC 2.A.4) family. SLC30A subfamily.</text>
</comment>
<dbReference type="PANTHER" id="PTHR11562:SF17">
    <property type="entry name" value="RE54080P-RELATED"/>
    <property type="match status" value="1"/>
</dbReference>
<proteinExistence type="inferred from homology"/>
<dbReference type="SUPFAM" id="SSF160240">
    <property type="entry name" value="Cation efflux protein cytoplasmic domain-like"/>
    <property type="match status" value="1"/>
</dbReference>
<organism evidence="12 13">
    <name type="scientific">Hymenobacter metallicola</name>
    <dbReference type="NCBI Taxonomy" id="2563114"/>
    <lineage>
        <taxon>Bacteria</taxon>
        <taxon>Pseudomonadati</taxon>
        <taxon>Bacteroidota</taxon>
        <taxon>Cytophagia</taxon>
        <taxon>Cytophagales</taxon>
        <taxon>Hymenobacteraceae</taxon>
        <taxon>Hymenobacter</taxon>
    </lineage>
</organism>
<keyword evidence="4 9" id="KW-0812">Transmembrane</keyword>
<feature type="domain" description="Cation efflux protein cytoplasmic" evidence="11">
    <location>
        <begin position="235"/>
        <end position="305"/>
    </location>
</feature>
<dbReference type="InterPro" id="IPR002524">
    <property type="entry name" value="Cation_efflux"/>
</dbReference>
<keyword evidence="7" id="KW-0406">Ion transport</keyword>
<feature type="transmembrane region" description="Helical" evidence="9">
    <location>
        <begin position="173"/>
        <end position="198"/>
    </location>
</feature>
<dbReference type="InterPro" id="IPR058533">
    <property type="entry name" value="Cation_efflux_TM"/>
</dbReference>
<reference evidence="12 13" key="1">
    <citation type="submission" date="2019-04" db="EMBL/GenBank/DDBJ databases">
        <authorList>
            <person name="Feng G."/>
            <person name="Zhang J."/>
            <person name="Zhu H."/>
        </authorList>
    </citation>
    <scope>NUCLEOTIDE SEQUENCE [LARGE SCALE GENOMIC DNA]</scope>
    <source>
        <strain evidence="12 13">9PBR-1</strain>
    </source>
</reference>
<keyword evidence="13" id="KW-1185">Reference proteome</keyword>
<feature type="transmembrane region" description="Helical" evidence="9">
    <location>
        <begin position="110"/>
        <end position="128"/>
    </location>
</feature>
<dbReference type="SUPFAM" id="SSF161111">
    <property type="entry name" value="Cation efflux protein transmembrane domain-like"/>
    <property type="match status" value="1"/>
</dbReference>
<dbReference type="GO" id="GO:0005385">
    <property type="term" value="F:zinc ion transmembrane transporter activity"/>
    <property type="evidence" value="ECO:0007669"/>
    <property type="project" value="TreeGrafter"/>
</dbReference>
<dbReference type="NCBIfam" id="TIGR01297">
    <property type="entry name" value="CDF"/>
    <property type="match status" value="1"/>
</dbReference>
<evidence type="ECO:0000259" key="10">
    <source>
        <dbReference type="Pfam" id="PF01545"/>
    </source>
</evidence>
<dbReference type="InterPro" id="IPR027470">
    <property type="entry name" value="Cation_efflux_CTD"/>
</dbReference>
<evidence type="ECO:0000313" key="13">
    <source>
        <dbReference type="Proteomes" id="UP000298471"/>
    </source>
</evidence>
<evidence type="ECO:0000256" key="6">
    <source>
        <dbReference type="ARBA" id="ARBA00022989"/>
    </source>
</evidence>
<keyword evidence="6 9" id="KW-1133">Transmembrane helix</keyword>
<evidence type="ECO:0000256" key="7">
    <source>
        <dbReference type="ARBA" id="ARBA00023065"/>
    </source>
</evidence>
<evidence type="ECO:0000256" key="3">
    <source>
        <dbReference type="ARBA" id="ARBA00022448"/>
    </source>
</evidence>
<dbReference type="GO" id="GO:0005886">
    <property type="term" value="C:plasma membrane"/>
    <property type="evidence" value="ECO:0007669"/>
    <property type="project" value="TreeGrafter"/>
</dbReference>
<accession>A0A4Z0Q078</accession>
<evidence type="ECO:0000259" key="11">
    <source>
        <dbReference type="Pfam" id="PF16916"/>
    </source>
</evidence>
<protein>
    <submittedName>
        <fullName evidence="12">Cation transporter</fullName>
    </submittedName>
</protein>
<dbReference type="Gene3D" id="1.20.1510.10">
    <property type="entry name" value="Cation efflux protein transmembrane domain"/>
    <property type="match status" value="1"/>
</dbReference>
<comment type="subcellular location">
    <subcellularLocation>
        <location evidence="1">Membrane</location>
        <topology evidence="1">Multi-pass membrane protein</topology>
    </subcellularLocation>
</comment>
<feature type="domain" description="Cation efflux protein transmembrane" evidence="10">
    <location>
        <begin position="44"/>
        <end position="223"/>
    </location>
</feature>
<dbReference type="AlphaFoldDB" id="A0A4Z0Q078"/>
<evidence type="ECO:0000256" key="9">
    <source>
        <dbReference type="SAM" id="Phobius"/>
    </source>
</evidence>
<keyword evidence="8 9" id="KW-0472">Membrane</keyword>
<dbReference type="Pfam" id="PF16916">
    <property type="entry name" value="ZT_dimer"/>
    <property type="match status" value="1"/>
</dbReference>
<sequence length="317" mass="34337">MAHLPSYDDALGSEHRGPDNRLRVNQHGLITDGRRNWVFSFGLMLHVFLVLAEAGAGAWVNSAALLADAGRNLGSGAGLGLAWWCGRPVLRPGRGRYPYGFNRLPFQVSLYTALGLCALLGFLLPATVDHLRHPQPVNGLLVGLLAGAGLLLHTATATLLVRGQQPRGNGRRGYQYLFTDALVSLGVMLGGALLYFAGWQRVDAFLAVGLLGVIAFGGWGLLSPGRLLRPRALDVNTEEVRAFLLGQPGVREVNKLRIWAINPLDTALSVHLVRARGDDSAFKEYLQEALRQEFNISQSTVQLEHETYSPDSPGGGY</sequence>
<feature type="transmembrane region" description="Helical" evidence="9">
    <location>
        <begin position="204"/>
        <end position="222"/>
    </location>
</feature>
<dbReference type="OrthoDB" id="9809646at2"/>
<evidence type="ECO:0000256" key="1">
    <source>
        <dbReference type="ARBA" id="ARBA00004141"/>
    </source>
</evidence>
<evidence type="ECO:0000256" key="4">
    <source>
        <dbReference type="ARBA" id="ARBA00022692"/>
    </source>
</evidence>
<keyword evidence="5" id="KW-0864">Zinc transport</keyword>
<dbReference type="InterPro" id="IPR027469">
    <property type="entry name" value="Cation_efflux_TMD_sf"/>
</dbReference>
<dbReference type="Pfam" id="PF01545">
    <property type="entry name" value="Cation_efflux"/>
    <property type="match status" value="1"/>
</dbReference>
<dbReference type="InterPro" id="IPR050681">
    <property type="entry name" value="CDF/SLC30A"/>
</dbReference>
<evidence type="ECO:0000256" key="5">
    <source>
        <dbReference type="ARBA" id="ARBA00022906"/>
    </source>
</evidence>